<dbReference type="SUPFAM" id="SSF109854">
    <property type="entry name" value="DinB/YfiT-like putative metalloenzymes"/>
    <property type="match status" value="1"/>
</dbReference>
<dbReference type="Pfam" id="PF12867">
    <property type="entry name" value="DinB_2"/>
    <property type="match status" value="1"/>
</dbReference>
<name>A0ABP7P994_9SPHI</name>
<reference evidence="3" key="1">
    <citation type="journal article" date="2019" name="Int. J. Syst. Evol. Microbiol.">
        <title>The Global Catalogue of Microorganisms (GCM) 10K type strain sequencing project: providing services to taxonomists for standard genome sequencing and annotation.</title>
        <authorList>
            <consortium name="The Broad Institute Genomics Platform"/>
            <consortium name="The Broad Institute Genome Sequencing Center for Infectious Disease"/>
            <person name="Wu L."/>
            <person name="Ma J."/>
        </authorList>
    </citation>
    <scope>NUCLEOTIDE SEQUENCE [LARGE SCALE GENOMIC DNA]</scope>
    <source>
        <strain evidence="3">JCM 16601</strain>
    </source>
</reference>
<comment type="caution">
    <text evidence="2">The sequence shown here is derived from an EMBL/GenBank/DDBJ whole genome shotgun (WGS) entry which is preliminary data.</text>
</comment>
<keyword evidence="3" id="KW-1185">Reference proteome</keyword>
<accession>A0ABP7P994</accession>
<feature type="domain" description="DinB-like" evidence="1">
    <location>
        <begin position="10"/>
        <end position="164"/>
    </location>
</feature>
<dbReference type="InterPro" id="IPR034660">
    <property type="entry name" value="DinB/YfiT-like"/>
</dbReference>
<gene>
    <name evidence="2" type="ORF">GCM10022210_06680</name>
</gene>
<evidence type="ECO:0000313" key="2">
    <source>
        <dbReference type="EMBL" id="GAA3961474.1"/>
    </source>
</evidence>
<dbReference type="Gene3D" id="1.20.120.450">
    <property type="entry name" value="dinb family like domain"/>
    <property type="match status" value="1"/>
</dbReference>
<dbReference type="Proteomes" id="UP001500742">
    <property type="component" value="Unassembled WGS sequence"/>
</dbReference>
<organism evidence="2 3">
    <name type="scientific">Mucilaginibacter dorajii</name>
    <dbReference type="NCBI Taxonomy" id="692994"/>
    <lineage>
        <taxon>Bacteria</taxon>
        <taxon>Pseudomonadati</taxon>
        <taxon>Bacteroidota</taxon>
        <taxon>Sphingobacteriia</taxon>
        <taxon>Sphingobacteriales</taxon>
        <taxon>Sphingobacteriaceae</taxon>
        <taxon>Mucilaginibacter</taxon>
    </lineage>
</organism>
<proteinExistence type="predicted"/>
<evidence type="ECO:0000259" key="1">
    <source>
        <dbReference type="Pfam" id="PF12867"/>
    </source>
</evidence>
<dbReference type="InterPro" id="IPR024775">
    <property type="entry name" value="DinB-like"/>
</dbReference>
<dbReference type="EMBL" id="BAAAZC010000006">
    <property type="protein sequence ID" value="GAA3961474.1"/>
    <property type="molecule type" value="Genomic_DNA"/>
</dbReference>
<protein>
    <recommendedName>
        <fullName evidence="1">DinB-like domain-containing protein</fullName>
    </recommendedName>
</protein>
<evidence type="ECO:0000313" key="3">
    <source>
        <dbReference type="Proteomes" id="UP001500742"/>
    </source>
</evidence>
<sequence>MSIANERRAIEEALDNYRERLDVITDEAFVQTPPDGGWSFAEVYSHILQATLGSSIALERCIHNNCEPTKKGTTLVGKILLLFGRFPRANAPAVVNQKMPAVKITKEEAKNLIIKCRKRMEAISPLVPAANKTSRYKHPRLGMLNAGQWFKFIRIHLQHHLKQLDRVKRKLSQR</sequence>
<dbReference type="RefSeq" id="WP_259092102.1">
    <property type="nucleotide sequence ID" value="NZ_BAAAZC010000006.1"/>
</dbReference>